<proteinExistence type="predicted"/>
<feature type="transmembrane region" description="Helical" evidence="1">
    <location>
        <begin position="95"/>
        <end position="113"/>
    </location>
</feature>
<keyword evidence="1" id="KW-1133">Transmembrane helix</keyword>
<keyword evidence="1" id="KW-0812">Transmembrane</keyword>
<organism evidence="3 4">
    <name type="scientific">Enterovibrio qingdaonensis</name>
    <dbReference type="NCBI Taxonomy" id="2899818"/>
    <lineage>
        <taxon>Bacteria</taxon>
        <taxon>Pseudomonadati</taxon>
        <taxon>Pseudomonadota</taxon>
        <taxon>Gammaproteobacteria</taxon>
        <taxon>Vibrionales</taxon>
        <taxon>Vibrionaceae</taxon>
        <taxon>Enterovibrio</taxon>
    </lineage>
</organism>
<reference evidence="3" key="1">
    <citation type="submission" date="2021-12" db="EMBL/GenBank/DDBJ databases">
        <title>Enterovibrio ZSDZ35 sp. nov. and Enterovibrio ZSDZ42 sp. nov., isolated from coastal seawater in Qingdao.</title>
        <authorList>
            <person name="Zhang P."/>
        </authorList>
    </citation>
    <scope>NUCLEOTIDE SEQUENCE</scope>
    <source>
        <strain evidence="3">ZSDZ35</strain>
    </source>
</reference>
<evidence type="ECO:0000256" key="1">
    <source>
        <dbReference type="SAM" id="Phobius"/>
    </source>
</evidence>
<keyword evidence="2" id="KW-0732">Signal</keyword>
<accession>A0ABT5QK91</accession>
<dbReference type="Proteomes" id="UP001149821">
    <property type="component" value="Unassembled WGS sequence"/>
</dbReference>
<comment type="caution">
    <text evidence="3">The sequence shown here is derived from an EMBL/GenBank/DDBJ whole genome shotgun (WGS) entry which is preliminary data.</text>
</comment>
<dbReference type="EMBL" id="JAJUBB010000004">
    <property type="protein sequence ID" value="MDD1781083.1"/>
    <property type="molecule type" value="Genomic_DNA"/>
</dbReference>
<evidence type="ECO:0000313" key="4">
    <source>
        <dbReference type="Proteomes" id="UP001149821"/>
    </source>
</evidence>
<evidence type="ECO:0000256" key="2">
    <source>
        <dbReference type="SAM" id="SignalP"/>
    </source>
</evidence>
<name>A0ABT5QK91_9GAMM</name>
<sequence length="156" mass="17191">MKLMKTALISIVMFVTGCSSIVNGSTQPLKISATPDAATIRLLSKNGDVLKEQKGRLDYLMKRSTGYFEGADYTLEISYDGYQTQTLELMSTASGWYIGGNLFFGGLIGWLIVDPMTGGMWVIEASNMQETDEMNVTLLKDATEEMMEKAVQVSMN</sequence>
<dbReference type="PROSITE" id="PS51257">
    <property type="entry name" value="PROKAR_LIPOPROTEIN"/>
    <property type="match status" value="1"/>
</dbReference>
<dbReference type="RefSeq" id="WP_274141378.1">
    <property type="nucleotide sequence ID" value="NZ_JAJUBB010000004.1"/>
</dbReference>
<protein>
    <recommendedName>
        <fullName evidence="5">PEGA domain-containing protein</fullName>
    </recommendedName>
</protein>
<keyword evidence="1" id="KW-0472">Membrane</keyword>
<evidence type="ECO:0008006" key="5">
    <source>
        <dbReference type="Google" id="ProtNLM"/>
    </source>
</evidence>
<keyword evidence="4" id="KW-1185">Reference proteome</keyword>
<feature type="chain" id="PRO_5045682756" description="PEGA domain-containing protein" evidence="2">
    <location>
        <begin position="25"/>
        <end position="156"/>
    </location>
</feature>
<evidence type="ECO:0000313" key="3">
    <source>
        <dbReference type="EMBL" id="MDD1781083.1"/>
    </source>
</evidence>
<feature type="signal peptide" evidence="2">
    <location>
        <begin position="1"/>
        <end position="24"/>
    </location>
</feature>
<gene>
    <name evidence="3" type="ORF">LRP49_07685</name>
</gene>